<evidence type="ECO:0000313" key="3">
    <source>
        <dbReference type="Proteomes" id="UP000051139"/>
    </source>
</evidence>
<dbReference type="STRING" id="348151.IV55_GL001196"/>
<dbReference type="EMBL" id="JQCB01000003">
    <property type="protein sequence ID" value="KRN96666.1"/>
    <property type="molecule type" value="Genomic_DNA"/>
</dbReference>
<evidence type="ECO:0000259" key="1">
    <source>
        <dbReference type="Pfam" id="PF12680"/>
    </source>
</evidence>
<dbReference type="InterPro" id="IPR037401">
    <property type="entry name" value="SnoaL-like"/>
</dbReference>
<comment type="caution">
    <text evidence="2">The sequence shown here is derived from an EMBL/GenBank/DDBJ whole genome shotgun (WGS) entry which is preliminary data.</text>
</comment>
<dbReference type="Pfam" id="PF12680">
    <property type="entry name" value="SnoaL_2"/>
    <property type="match status" value="1"/>
</dbReference>
<sequence length="223" mass="25083">MKQTNGVQVIDVIDDPQHLSWVSVSDDTIRQDHQPLNLVTLNDGCYQLSWVGLHGVMNVIMDFNRHTLQGISFDENDPQPFDGSVQLLNDDGTPDMEPFTNRQLVIAFWNAFFNQHRASAAKEYLDADLVQHNPSIADGAEAFARFYSPLFGPQGSLRVAQRTIVNVAESDDLVYLHCMRKDAPDADAVAEVDVFRVRGAKLVEHWIVKQPFPNHSANAHPMF</sequence>
<keyword evidence="3" id="KW-1185">Reference proteome</keyword>
<protein>
    <recommendedName>
        <fullName evidence="1">SnoaL-like domain-containing protein</fullName>
    </recommendedName>
</protein>
<dbReference type="SUPFAM" id="SSF54427">
    <property type="entry name" value="NTF2-like"/>
    <property type="match status" value="1"/>
</dbReference>
<evidence type="ECO:0000313" key="2">
    <source>
        <dbReference type="EMBL" id="KRN96666.1"/>
    </source>
</evidence>
<name>A0A0R2LC93_9LACO</name>
<dbReference type="AlphaFoldDB" id="A0A0R2LC93"/>
<dbReference type="InterPro" id="IPR032710">
    <property type="entry name" value="NTF2-like_dom_sf"/>
</dbReference>
<feature type="domain" description="SnoaL-like" evidence="1">
    <location>
        <begin position="109"/>
        <end position="205"/>
    </location>
</feature>
<proteinExistence type="predicted"/>
<gene>
    <name evidence="2" type="ORF">IV55_GL001196</name>
</gene>
<organism evidence="2 3">
    <name type="scientific">Furfurilactobacillus siliginis</name>
    <dbReference type="NCBI Taxonomy" id="348151"/>
    <lineage>
        <taxon>Bacteria</taxon>
        <taxon>Bacillati</taxon>
        <taxon>Bacillota</taxon>
        <taxon>Bacilli</taxon>
        <taxon>Lactobacillales</taxon>
        <taxon>Lactobacillaceae</taxon>
        <taxon>Furfurilactobacillus</taxon>
    </lineage>
</organism>
<reference evidence="2 3" key="1">
    <citation type="journal article" date="2015" name="Genome Announc.">
        <title>Expanding the biotechnology potential of lactobacilli through comparative genomics of 213 strains and associated genera.</title>
        <authorList>
            <person name="Sun Z."/>
            <person name="Harris H.M."/>
            <person name="McCann A."/>
            <person name="Guo C."/>
            <person name="Argimon S."/>
            <person name="Zhang W."/>
            <person name="Yang X."/>
            <person name="Jeffery I.B."/>
            <person name="Cooney J.C."/>
            <person name="Kagawa T.F."/>
            <person name="Liu W."/>
            <person name="Song Y."/>
            <person name="Salvetti E."/>
            <person name="Wrobel A."/>
            <person name="Rasinkangas P."/>
            <person name="Parkhill J."/>
            <person name="Rea M.C."/>
            <person name="O'Sullivan O."/>
            <person name="Ritari J."/>
            <person name="Douillard F.P."/>
            <person name="Paul Ross R."/>
            <person name="Yang R."/>
            <person name="Briner A.E."/>
            <person name="Felis G.E."/>
            <person name="de Vos W.M."/>
            <person name="Barrangou R."/>
            <person name="Klaenhammer T.R."/>
            <person name="Caufield P.W."/>
            <person name="Cui Y."/>
            <person name="Zhang H."/>
            <person name="O'Toole P.W."/>
        </authorList>
    </citation>
    <scope>NUCLEOTIDE SEQUENCE [LARGE SCALE GENOMIC DNA]</scope>
    <source>
        <strain evidence="2 3">DSM 22696</strain>
    </source>
</reference>
<dbReference type="Proteomes" id="UP000051139">
    <property type="component" value="Unassembled WGS sequence"/>
</dbReference>
<dbReference type="Gene3D" id="3.10.450.50">
    <property type="match status" value="1"/>
</dbReference>
<accession>A0A0R2LC93</accession>
<dbReference type="PATRIC" id="fig|348151.3.peg.1227"/>